<protein>
    <submittedName>
        <fullName evidence="2">Uncharacterized protein</fullName>
    </submittedName>
</protein>
<dbReference type="AlphaFoldDB" id="A0A484D0Z3"/>
<name>A0A484D0Z3_PERFV</name>
<keyword evidence="3" id="KW-1185">Reference proteome</keyword>
<feature type="compositionally biased region" description="Basic and acidic residues" evidence="1">
    <location>
        <begin position="59"/>
        <end position="74"/>
    </location>
</feature>
<evidence type="ECO:0000313" key="2">
    <source>
        <dbReference type="EMBL" id="TDH08871.1"/>
    </source>
</evidence>
<sequence>MGTGMRLSAGLDSGRRPIRQQDCRPCHNDNHDITARASGKKTAELQTDSGASRGCTPDKASRLPDRNRADYRGWGKHAEGAGWTFLGRRWELCPGQVEASSGKRDKDMEEVERYGILFNFCQSRREEDDSQTGSKL</sequence>
<gene>
    <name evidence="2" type="ORF">EPR50_G00102240</name>
</gene>
<evidence type="ECO:0000313" key="3">
    <source>
        <dbReference type="Proteomes" id="UP000295070"/>
    </source>
</evidence>
<reference evidence="2 3" key="1">
    <citation type="submission" date="2019-01" db="EMBL/GenBank/DDBJ databases">
        <title>A chromosome-scale genome assembly of the yellow perch, Perca flavescens.</title>
        <authorList>
            <person name="Feron R."/>
            <person name="Morvezen R."/>
            <person name="Bestin A."/>
            <person name="Haffray P."/>
            <person name="Klopp C."/>
            <person name="Zahm M."/>
            <person name="Cabau C."/>
            <person name="Roques C."/>
            <person name="Donnadieu C."/>
            <person name="Bouchez O."/>
            <person name="Christie M."/>
            <person name="Larson W."/>
            <person name="Guiguen Y."/>
        </authorList>
    </citation>
    <scope>NUCLEOTIDE SEQUENCE [LARGE SCALE GENOMIC DNA]</scope>
    <source>
        <strain evidence="2">YP-PL-M2</strain>
        <tissue evidence="2">Blood</tissue>
    </source>
</reference>
<comment type="caution">
    <text evidence="2">The sequence shown here is derived from an EMBL/GenBank/DDBJ whole genome shotgun (WGS) entry which is preliminary data.</text>
</comment>
<dbReference type="EMBL" id="SCKG01000009">
    <property type="protein sequence ID" value="TDH08871.1"/>
    <property type="molecule type" value="Genomic_DNA"/>
</dbReference>
<feature type="compositionally biased region" description="Basic and acidic residues" evidence="1">
    <location>
        <begin position="13"/>
        <end position="34"/>
    </location>
</feature>
<feature type="region of interest" description="Disordered" evidence="1">
    <location>
        <begin position="1"/>
        <end position="74"/>
    </location>
</feature>
<dbReference type="Proteomes" id="UP000295070">
    <property type="component" value="Chromosome 9"/>
</dbReference>
<evidence type="ECO:0000256" key="1">
    <source>
        <dbReference type="SAM" id="MobiDB-lite"/>
    </source>
</evidence>
<proteinExistence type="predicted"/>
<organism evidence="2 3">
    <name type="scientific">Perca flavescens</name>
    <name type="common">American yellow perch</name>
    <name type="synonym">Morone flavescens</name>
    <dbReference type="NCBI Taxonomy" id="8167"/>
    <lineage>
        <taxon>Eukaryota</taxon>
        <taxon>Metazoa</taxon>
        <taxon>Chordata</taxon>
        <taxon>Craniata</taxon>
        <taxon>Vertebrata</taxon>
        <taxon>Euteleostomi</taxon>
        <taxon>Actinopterygii</taxon>
        <taxon>Neopterygii</taxon>
        <taxon>Teleostei</taxon>
        <taxon>Neoteleostei</taxon>
        <taxon>Acanthomorphata</taxon>
        <taxon>Eupercaria</taxon>
        <taxon>Perciformes</taxon>
        <taxon>Percoidei</taxon>
        <taxon>Percidae</taxon>
        <taxon>Percinae</taxon>
        <taxon>Perca</taxon>
    </lineage>
</organism>
<accession>A0A484D0Z3</accession>